<organism evidence="1 2">
    <name type="scientific">Benzoatithermus flavus</name>
    <dbReference type="NCBI Taxonomy" id="3108223"/>
    <lineage>
        <taxon>Bacteria</taxon>
        <taxon>Pseudomonadati</taxon>
        <taxon>Pseudomonadota</taxon>
        <taxon>Alphaproteobacteria</taxon>
        <taxon>Geminicoccales</taxon>
        <taxon>Geminicoccaceae</taxon>
        <taxon>Benzoatithermus</taxon>
    </lineage>
</organism>
<evidence type="ECO:0000313" key="1">
    <source>
        <dbReference type="EMBL" id="MEK0081731.1"/>
    </source>
</evidence>
<name>A0ABU8XL01_9PROT</name>
<dbReference type="EMBL" id="JBBLZC010000001">
    <property type="protein sequence ID" value="MEK0081731.1"/>
    <property type="molecule type" value="Genomic_DNA"/>
</dbReference>
<reference evidence="1 2" key="1">
    <citation type="submission" date="2024-01" db="EMBL/GenBank/DDBJ databases">
        <title>Multi-omics insights into the function and evolution of sodium benzoate biodegradation pathways in Benzoatithermus flavus gen. nov., sp. nov. from hot spring.</title>
        <authorList>
            <person name="Hu C.-J."/>
            <person name="Li W.-J."/>
        </authorList>
    </citation>
    <scope>NUCLEOTIDE SEQUENCE [LARGE SCALE GENOMIC DNA]</scope>
    <source>
        <strain evidence="1 2">SYSU G07066</strain>
    </source>
</reference>
<protein>
    <submittedName>
        <fullName evidence="1">Uncharacterized protein</fullName>
    </submittedName>
</protein>
<proteinExistence type="predicted"/>
<comment type="caution">
    <text evidence="1">The sequence shown here is derived from an EMBL/GenBank/DDBJ whole genome shotgun (WGS) entry which is preliminary data.</text>
</comment>
<accession>A0ABU8XL01</accession>
<dbReference type="Proteomes" id="UP001375743">
    <property type="component" value="Unassembled WGS sequence"/>
</dbReference>
<evidence type="ECO:0000313" key="2">
    <source>
        <dbReference type="Proteomes" id="UP001375743"/>
    </source>
</evidence>
<gene>
    <name evidence="1" type="ORF">U1T56_01090</name>
</gene>
<dbReference type="RefSeq" id="WP_418157580.1">
    <property type="nucleotide sequence ID" value="NZ_JBBLZC010000001.1"/>
</dbReference>
<keyword evidence="2" id="KW-1185">Reference proteome</keyword>
<sequence>MPLTAVELCATALVKIGARPISDLEEETTEATCARRFYPITRDALLAVHPWSFTLAQAELLPDAEPPLADFVRSFPLPPDHLRTISVGPRGRSRGLAYRVQGARILCDADAITLAYQRRVAESELPAFFVPLLVTRLAAELCIPLTESTGRAAELFRLAEAELKLARLIDSQQATPQRVDDFTLIGARLS</sequence>